<dbReference type="AlphaFoldDB" id="A0A399FYY4"/>
<dbReference type="GO" id="GO:0008734">
    <property type="term" value="F:L-aspartate oxidase activity"/>
    <property type="evidence" value="ECO:0007669"/>
    <property type="project" value="UniProtKB-UniRule"/>
</dbReference>
<dbReference type="EMBL" id="CP063196">
    <property type="protein sequence ID" value="UOE18716.1"/>
    <property type="molecule type" value="Genomic_DNA"/>
</dbReference>
<dbReference type="Gene3D" id="1.20.58.100">
    <property type="entry name" value="Fumarate reductase/succinate dehydrogenase flavoprotein-like, C-terminal domain"/>
    <property type="match status" value="1"/>
</dbReference>
<keyword evidence="12" id="KW-0808">Transferase</keyword>
<evidence type="ECO:0000256" key="11">
    <source>
        <dbReference type="ARBA" id="ARBA00022676"/>
    </source>
</evidence>
<evidence type="ECO:0000256" key="3">
    <source>
        <dbReference type="ARBA" id="ARBA00004893"/>
    </source>
</evidence>
<evidence type="ECO:0000256" key="19">
    <source>
        <dbReference type="RuleBase" id="RU362049"/>
    </source>
</evidence>
<evidence type="ECO:0000256" key="13">
    <source>
        <dbReference type="ARBA" id="ARBA00022827"/>
    </source>
</evidence>
<evidence type="ECO:0000256" key="4">
    <source>
        <dbReference type="ARBA" id="ARBA00004950"/>
    </source>
</evidence>
<dbReference type="PANTHER" id="PTHR42716:SF2">
    <property type="entry name" value="L-ASPARTATE OXIDASE, CHLOROPLASTIC"/>
    <property type="match status" value="1"/>
</dbReference>
<dbReference type="NCBIfam" id="TIGR00078">
    <property type="entry name" value="nadC"/>
    <property type="match status" value="1"/>
</dbReference>
<feature type="compositionally biased region" description="Basic and acidic residues" evidence="20">
    <location>
        <begin position="519"/>
        <end position="536"/>
    </location>
</feature>
<name>A0A399FYY4_9ACTN</name>
<dbReference type="SUPFAM" id="SSF56425">
    <property type="entry name" value="Succinate dehydrogenase/fumarate reductase flavoprotein, catalytic domain"/>
    <property type="match status" value="1"/>
</dbReference>
<dbReference type="NCBIfam" id="TIGR00551">
    <property type="entry name" value="nadB"/>
    <property type="match status" value="1"/>
</dbReference>
<dbReference type="InterPro" id="IPR036188">
    <property type="entry name" value="FAD/NAD-bd_sf"/>
</dbReference>
<keyword evidence="10 19" id="KW-0662">Pyridine nucleotide biosynthesis</keyword>
<dbReference type="Gene3D" id="3.90.1170.20">
    <property type="entry name" value="Quinolinate phosphoribosyl transferase, N-terminal domain"/>
    <property type="match status" value="1"/>
</dbReference>
<feature type="domain" description="FAD-dependent oxidoreductase 2 FAD-binding" evidence="21">
    <location>
        <begin position="24"/>
        <end position="410"/>
    </location>
</feature>
<comment type="function">
    <text evidence="15">Catalyzes the oxidation of L-aspartate to iminoaspartate, the first step in the de novo biosynthesis of NAD(+).</text>
</comment>
<dbReference type="Gene3D" id="3.90.700.10">
    <property type="entry name" value="Succinate dehydrogenase/fumarate reductase flavoprotein, catalytic domain"/>
    <property type="match status" value="1"/>
</dbReference>
<evidence type="ECO:0000256" key="10">
    <source>
        <dbReference type="ARBA" id="ARBA00022642"/>
    </source>
</evidence>
<comment type="similarity">
    <text evidence="6">Belongs to the NadC/ModD family.</text>
</comment>
<comment type="subunit">
    <text evidence="7">Hexamer formed by 3 homodimers.</text>
</comment>
<reference evidence="25" key="1">
    <citation type="submission" date="2020-10" db="EMBL/GenBank/DDBJ databases">
        <title>De novo genome project of the cellulose decomposer Thermobifida halotolerans type strain.</title>
        <authorList>
            <person name="Nagy I."/>
            <person name="Horvath B."/>
            <person name="Kukolya J."/>
            <person name="Nagy I."/>
            <person name="Orsini M."/>
        </authorList>
    </citation>
    <scope>NUCLEOTIDE SEQUENCE</scope>
    <source>
        <strain evidence="25">DSM 44931</strain>
    </source>
</reference>
<feature type="domain" description="Fumarate reductase/succinate dehydrogenase flavoprotein-like C-terminal" evidence="24">
    <location>
        <begin position="453"/>
        <end position="531"/>
    </location>
</feature>
<evidence type="ECO:0000259" key="21">
    <source>
        <dbReference type="Pfam" id="PF00890"/>
    </source>
</evidence>
<dbReference type="GO" id="GO:0033765">
    <property type="term" value="F:steroid dehydrogenase activity, acting on the CH-CH group of donors"/>
    <property type="evidence" value="ECO:0007669"/>
    <property type="project" value="UniProtKB-ARBA"/>
</dbReference>
<dbReference type="GO" id="GO:0004514">
    <property type="term" value="F:nicotinate-nucleotide diphosphorylase (carboxylating) activity"/>
    <property type="evidence" value="ECO:0007669"/>
    <property type="project" value="UniProtKB-EC"/>
</dbReference>
<evidence type="ECO:0000259" key="24">
    <source>
        <dbReference type="Pfam" id="PF02910"/>
    </source>
</evidence>
<evidence type="ECO:0000259" key="22">
    <source>
        <dbReference type="Pfam" id="PF01729"/>
    </source>
</evidence>
<evidence type="ECO:0000256" key="15">
    <source>
        <dbReference type="ARBA" id="ARBA00029426"/>
    </source>
</evidence>
<evidence type="ECO:0000256" key="9">
    <source>
        <dbReference type="ARBA" id="ARBA00022630"/>
    </source>
</evidence>
<dbReference type="RefSeq" id="WP_119268028.1">
    <property type="nucleotide sequence ID" value="NZ_CP063196.1"/>
</dbReference>
<dbReference type="InterPro" id="IPR037128">
    <property type="entry name" value="Quinolinate_PRibosylTase_N_sf"/>
</dbReference>
<dbReference type="Pfam" id="PF01729">
    <property type="entry name" value="QRPTase_C"/>
    <property type="match status" value="1"/>
</dbReference>
<comment type="pathway">
    <text evidence="3">Cofactor biosynthesis; NAD(+) biosynthesis; nicotinate D-ribonucleotide from quinolinate: step 1/1.</text>
</comment>
<feature type="domain" description="Quinolinate phosphoribosyl transferase C-terminal" evidence="22">
    <location>
        <begin position="697"/>
        <end position="861"/>
    </location>
</feature>
<dbReference type="InterPro" id="IPR005288">
    <property type="entry name" value="NadB"/>
</dbReference>
<evidence type="ECO:0000256" key="1">
    <source>
        <dbReference type="ARBA" id="ARBA00001974"/>
    </source>
</evidence>
<keyword evidence="26" id="KW-1185">Reference proteome</keyword>
<keyword evidence="14 19" id="KW-0560">Oxidoreductase</keyword>
<proteinExistence type="inferred from homology"/>
<dbReference type="CDD" id="cd01572">
    <property type="entry name" value="QPRTase"/>
    <property type="match status" value="1"/>
</dbReference>
<comment type="function">
    <text evidence="2">Involved in the catabolism of quinolinic acid (QA).</text>
</comment>
<dbReference type="InterPro" id="IPR036068">
    <property type="entry name" value="Nicotinate_pribotase-like_C"/>
</dbReference>
<dbReference type="NCBIfam" id="NF005867">
    <property type="entry name" value="PRK07804.1"/>
    <property type="match status" value="1"/>
</dbReference>
<keyword evidence="11" id="KW-0328">Glycosyltransferase</keyword>
<dbReference type="GO" id="GO:0005737">
    <property type="term" value="C:cytoplasm"/>
    <property type="evidence" value="ECO:0007669"/>
    <property type="project" value="UniProtKB-SubCell"/>
</dbReference>
<feature type="region of interest" description="Disordered" evidence="20">
    <location>
        <begin position="519"/>
        <end position="540"/>
    </location>
</feature>
<dbReference type="EC" id="1.4.3.16" evidence="18 19"/>
<dbReference type="FunFam" id="3.20.20.70:FF:000030">
    <property type="entry name" value="Nicotinate-nucleotide pyrophosphorylase, carboxylating"/>
    <property type="match status" value="1"/>
</dbReference>
<evidence type="ECO:0000256" key="5">
    <source>
        <dbReference type="ARBA" id="ARBA00008562"/>
    </source>
</evidence>
<evidence type="ECO:0000313" key="25">
    <source>
        <dbReference type="EMBL" id="UOE18716.1"/>
    </source>
</evidence>
<dbReference type="Pfam" id="PF02910">
    <property type="entry name" value="Succ_DH_flav_C"/>
    <property type="match status" value="1"/>
</dbReference>
<dbReference type="Gene3D" id="3.20.20.70">
    <property type="entry name" value="Aldolase class I"/>
    <property type="match status" value="1"/>
</dbReference>
<dbReference type="InterPro" id="IPR022412">
    <property type="entry name" value="Quinolinate_PRibosylTrfase_N"/>
</dbReference>
<dbReference type="SUPFAM" id="SSF54675">
    <property type="entry name" value="Nicotinate/Quinolinate PRTase N-terminal domain-like"/>
    <property type="match status" value="1"/>
</dbReference>
<comment type="cofactor">
    <cofactor evidence="1 19">
        <name>FAD</name>
        <dbReference type="ChEBI" id="CHEBI:57692"/>
    </cofactor>
</comment>
<dbReference type="GO" id="GO:0034628">
    <property type="term" value="P:'de novo' NAD+ biosynthetic process from L-aspartate"/>
    <property type="evidence" value="ECO:0007669"/>
    <property type="project" value="TreeGrafter"/>
</dbReference>
<gene>
    <name evidence="25" type="ORF">NI17_018255</name>
</gene>
<dbReference type="FunFam" id="3.90.700.10:FF:000002">
    <property type="entry name" value="L-aspartate oxidase"/>
    <property type="match status" value="1"/>
</dbReference>
<evidence type="ECO:0000256" key="8">
    <source>
        <dbReference type="ARBA" id="ARBA00021901"/>
    </source>
</evidence>
<dbReference type="SUPFAM" id="SSF51905">
    <property type="entry name" value="FAD/NAD(P)-binding domain"/>
    <property type="match status" value="1"/>
</dbReference>
<comment type="catalytic activity">
    <reaction evidence="17">
        <text>L-aspartate + O2 = iminosuccinate + H2O2</text>
        <dbReference type="Rhea" id="RHEA:25876"/>
        <dbReference type="ChEBI" id="CHEBI:15379"/>
        <dbReference type="ChEBI" id="CHEBI:16240"/>
        <dbReference type="ChEBI" id="CHEBI:29991"/>
        <dbReference type="ChEBI" id="CHEBI:77875"/>
        <dbReference type="EC" id="1.4.3.16"/>
    </reaction>
    <physiologicalReaction direction="left-to-right" evidence="17">
        <dbReference type="Rhea" id="RHEA:25877"/>
    </physiologicalReaction>
</comment>
<dbReference type="Pfam" id="PF00890">
    <property type="entry name" value="FAD_binding_2"/>
    <property type="match status" value="1"/>
</dbReference>
<dbReference type="InterPro" id="IPR015939">
    <property type="entry name" value="Fum_Rdtase/Succ_DH_flav-like_C"/>
</dbReference>
<evidence type="ECO:0000256" key="17">
    <source>
        <dbReference type="ARBA" id="ARBA00048305"/>
    </source>
</evidence>
<dbReference type="InterPro" id="IPR037099">
    <property type="entry name" value="Fum_R/Succ_DH_flav-like_C_sf"/>
</dbReference>
<comment type="subcellular location">
    <subcellularLocation>
        <location evidence="19">Cytoplasm</location>
    </subcellularLocation>
</comment>
<comment type="catalytic activity">
    <reaction evidence="16">
        <text>nicotinate beta-D-ribonucleotide + CO2 + diphosphate = quinolinate + 5-phospho-alpha-D-ribose 1-diphosphate + 2 H(+)</text>
        <dbReference type="Rhea" id="RHEA:12733"/>
        <dbReference type="ChEBI" id="CHEBI:15378"/>
        <dbReference type="ChEBI" id="CHEBI:16526"/>
        <dbReference type="ChEBI" id="CHEBI:29959"/>
        <dbReference type="ChEBI" id="CHEBI:33019"/>
        <dbReference type="ChEBI" id="CHEBI:57502"/>
        <dbReference type="ChEBI" id="CHEBI:58017"/>
        <dbReference type="EC" id="2.4.2.19"/>
    </reaction>
</comment>
<keyword evidence="9 19" id="KW-0285">Flavoprotein</keyword>
<evidence type="ECO:0000256" key="18">
    <source>
        <dbReference type="NCBIfam" id="TIGR00551"/>
    </source>
</evidence>
<dbReference type="KEGG" id="thao:NI17_018255"/>
<evidence type="ECO:0000256" key="6">
    <source>
        <dbReference type="ARBA" id="ARBA00009400"/>
    </source>
</evidence>
<dbReference type="SUPFAM" id="SSF46977">
    <property type="entry name" value="Succinate dehydrogenase/fumarate reductase flavoprotein C-terminal domain"/>
    <property type="match status" value="1"/>
</dbReference>
<dbReference type="Proteomes" id="UP000265719">
    <property type="component" value="Chromosome"/>
</dbReference>
<dbReference type="InterPro" id="IPR002638">
    <property type="entry name" value="Quinolinate_PRibosylTrfase_C"/>
</dbReference>
<dbReference type="FunFam" id="3.90.1170.20:FF:000001">
    <property type="entry name" value="Nicotinate-nucleotide diphosphorylase (Carboxylating)"/>
    <property type="match status" value="1"/>
</dbReference>
<dbReference type="InterPro" id="IPR004393">
    <property type="entry name" value="NadC"/>
</dbReference>
<dbReference type="Gene3D" id="3.50.50.60">
    <property type="entry name" value="FAD/NAD(P)-binding domain"/>
    <property type="match status" value="1"/>
</dbReference>
<organism evidence="25 26">
    <name type="scientific">Thermobifida halotolerans</name>
    <dbReference type="NCBI Taxonomy" id="483545"/>
    <lineage>
        <taxon>Bacteria</taxon>
        <taxon>Bacillati</taxon>
        <taxon>Actinomycetota</taxon>
        <taxon>Actinomycetes</taxon>
        <taxon>Streptosporangiales</taxon>
        <taxon>Nocardiopsidaceae</taxon>
        <taxon>Thermobifida</taxon>
    </lineage>
</organism>
<evidence type="ECO:0000256" key="20">
    <source>
        <dbReference type="SAM" id="MobiDB-lite"/>
    </source>
</evidence>
<dbReference type="InterPro" id="IPR013785">
    <property type="entry name" value="Aldolase_TIM"/>
</dbReference>
<evidence type="ECO:0000259" key="23">
    <source>
        <dbReference type="Pfam" id="PF02749"/>
    </source>
</evidence>
<evidence type="ECO:0000256" key="7">
    <source>
        <dbReference type="ARBA" id="ARBA00011218"/>
    </source>
</evidence>
<comment type="similarity">
    <text evidence="5 19">Belongs to the FAD-dependent oxidoreductase 2 family. NadB subfamily.</text>
</comment>
<protein>
    <recommendedName>
        <fullName evidence="8 18">L-aspartate oxidase</fullName>
        <ecNumber evidence="18 19">1.4.3.16</ecNumber>
    </recommendedName>
</protein>
<keyword evidence="13 19" id="KW-0274">FAD</keyword>
<dbReference type="InterPro" id="IPR003953">
    <property type="entry name" value="FAD-dep_OxRdtase_2_FAD-bd"/>
</dbReference>
<dbReference type="PANTHER" id="PTHR42716">
    <property type="entry name" value="L-ASPARTATE OXIDASE"/>
    <property type="match status" value="1"/>
</dbReference>
<dbReference type="Pfam" id="PF02749">
    <property type="entry name" value="QRPTase_N"/>
    <property type="match status" value="1"/>
</dbReference>
<comment type="pathway">
    <text evidence="4 19">Cofactor biosynthesis; NAD(+) biosynthesis; iminoaspartate from L-aspartate (oxidase route): step 1/1.</text>
</comment>
<evidence type="ECO:0000256" key="14">
    <source>
        <dbReference type="ARBA" id="ARBA00023002"/>
    </source>
</evidence>
<dbReference type="SUPFAM" id="SSF51690">
    <property type="entry name" value="Nicotinate/Quinolinate PRTase C-terminal domain-like"/>
    <property type="match status" value="1"/>
</dbReference>
<evidence type="ECO:0000256" key="16">
    <source>
        <dbReference type="ARBA" id="ARBA00047445"/>
    </source>
</evidence>
<evidence type="ECO:0000313" key="26">
    <source>
        <dbReference type="Proteomes" id="UP000265719"/>
    </source>
</evidence>
<accession>A0A399FYY4</accession>
<evidence type="ECO:0000256" key="2">
    <source>
        <dbReference type="ARBA" id="ARBA00003237"/>
    </source>
</evidence>
<feature type="domain" description="Quinolinate phosphoribosyl transferase N-terminal" evidence="23">
    <location>
        <begin position="609"/>
        <end position="695"/>
    </location>
</feature>
<sequence>MSTSPAPLPLRLTAPEPGWTIEADVVVVGSGIAGLSTALRYVERTRSGRVVLVTKDLLANGSTRWAQGGIAAAVDPGDDPLAHLVDTVEAGAGLCDPEAVRLLVDEGPEALRWLIAQGTAFDRTESGELSLTREGGHRADRIAHAGGDATGAEIERALVDAVRARDRIELIEHAFVPDLLLGADDRGGSRVHGITVHVMGEGERDGVGAVRAGAVVLATGGMGQVFASTTNPGVSTGDGLALGLRAGAEVQDLEFVQFHPTVLWLGPDARGRQPLVSEAVRGEGAFLVDVRGRRFMAGAHELADLAPRDVVARGIARAMAETGADHVYLDARHFGAARWERRFPTILASCRAHGVDPVTDLIPVTPAAHYASGGIRVDHDGRTAVPGLYAVGEVARTGVHGANRLASNSLLEGVVFADRIAAALAEERPPATVPARPGRPGPAGLADPAILPELREIMSRHVGVRREAGGLATAAEALAELAARDTADVPPGVPAWQAANLLTVAWALVRAAARRCETRGSHWRSDHEQPSAEARSRTFVLDGSGIREERSMRPYTLPAQLVEELDRITVPEAMRRGAAPGRSGERPAAWHEELVRTALAEDRSGEQVDVTTVATIPAAQTRTADVVARRDGVVAGLPVAELVFRTVCGGVLEVVRHAADGDPVKSGDVLMTVTARTRDLLTAERTALNFLTHLSGIATATRAWVDAVAGTGAAIRDSRKTLPGLRVLEKYAVRCGGGVNHRFGLADAALVKDNHVAAAGGVSEAVRAVRERFPDTPLEVEVDRIDQIEPALAAGAEEILLDNFTVPQLREAVALVAGRARLESSGGLTLDRAADVAATGVDYLAVGALTHSSPALDIALDLRETP</sequence>
<dbReference type="InterPro" id="IPR027477">
    <property type="entry name" value="Succ_DH/fumarate_Rdtase_cat_sf"/>
</dbReference>
<dbReference type="PRINTS" id="PR00368">
    <property type="entry name" value="FADPNR"/>
</dbReference>
<evidence type="ECO:0000256" key="12">
    <source>
        <dbReference type="ARBA" id="ARBA00022679"/>
    </source>
</evidence>